<dbReference type="AlphaFoldDB" id="A0A1N6JG23"/>
<evidence type="ECO:0000313" key="2">
    <source>
        <dbReference type="Proteomes" id="UP000185151"/>
    </source>
</evidence>
<keyword evidence="2" id="KW-1185">Reference proteome</keyword>
<reference evidence="1 2" key="1">
    <citation type="submission" date="2016-11" db="EMBL/GenBank/DDBJ databases">
        <authorList>
            <person name="Jaros S."/>
            <person name="Januszkiewicz K."/>
            <person name="Wedrychowicz H."/>
        </authorList>
    </citation>
    <scope>NUCLEOTIDE SEQUENCE [LARGE SCALE GENOMIC DNA]</scope>
    <source>
        <strain evidence="1 2">GAS95</strain>
    </source>
</reference>
<accession>A0A1N6JG23</accession>
<gene>
    <name evidence="1" type="ORF">SAMN05444165_3131</name>
</gene>
<name>A0A1N6JG23_9BURK</name>
<proteinExistence type="predicted"/>
<protein>
    <submittedName>
        <fullName evidence="1">Uncharacterized protein</fullName>
    </submittedName>
</protein>
<dbReference type="EMBL" id="FSRU01000001">
    <property type="protein sequence ID" value="SIO43121.1"/>
    <property type="molecule type" value="Genomic_DNA"/>
</dbReference>
<sequence>MKPFTLCAANCMSLPGYSVLKAAELVTNDICVKVATY</sequence>
<dbReference type="Proteomes" id="UP000185151">
    <property type="component" value="Unassembled WGS sequence"/>
</dbReference>
<organism evidence="1 2">
    <name type="scientific">Paraburkholderia phenazinium</name>
    <dbReference type="NCBI Taxonomy" id="60549"/>
    <lineage>
        <taxon>Bacteria</taxon>
        <taxon>Pseudomonadati</taxon>
        <taxon>Pseudomonadota</taxon>
        <taxon>Betaproteobacteria</taxon>
        <taxon>Burkholderiales</taxon>
        <taxon>Burkholderiaceae</taxon>
        <taxon>Paraburkholderia</taxon>
    </lineage>
</organism>
<evidence type="ECO:0000313" key="1">
    <source>
        <dbReference type="EMBL" id="SIO43121.1"/>
    </source>
</evidence>